<evidence type="ECO:0000313" key="1">
    <source>
        <dbReference type="EMBL" id="KAE8075785.1"/>
    </source>
</evidence>
<organism evidence="1 2">
    <name type="scientific">Carpinus fangiana</name>
    <dbReference type="NCBI Taxonomy" id="176857"/>
    <lineage>
        <taxon>Eukaryota</taxon>
        <taxon>Viridiplantae</taxon>
        <taxon>Streptophyta</taxon>
        <taxon>Embryophyta</taxon>
        <taxon>Tracheophyta</taxon>
        <taxon>Spermatophyta</taxon>
        <taxon>Magnoliopsida</taxon>
        <taxon>eudicotyledons</taxon>
        <taxon>Gunneridae</taxon>
        <taxon>Pentapetalae</taxon>
        <taxon>rosids</taxon>
        <taxon>fabids</taxon>
        <taxon>Fagales</taxon>
        <taxon>Betulaceae</taxon>
        <taxon>Carpinus</taxon>
    </lineage>
</organism>
<dbReference type="EMBL" id="CM017326">
    <property type="protein sequence ID" value="KAE8075785.1"/>
    <property type="molecule type" value="Genomic_DNA"/>
</dbReference>
<protein>
    <submittedName>
        <fullName evidence="1">Uncharacterized protein</fullName>
    </submittedName>
</protein>
<proteinExistence type="predicted"/>
<reference evidence="1 2" key="1">
    <citation type="submission" date="2019-06" db="EMBL/GenBank/DDBJ databases">
        <title>A chromosomal-level reference genome of Carpinus fangiana (Coryloideae, Betulaceae).</title>
        <authorList>
            <person name="Yang X."/>
            <person name="Wang Z."/>
            <person name="Zhang L."/>
            <person name="Hao G."/>
            <person name="Liu J."/>
            <person name="Yang Y."/>
        </authorList>
    </citation>
    <scope>NUCLEOTIDE SEQUENCE [LARGE SCALE GENOMIC DNA]</scope>
    <source>
        <strain evidence="1">Cfa_2016G</strain>
        <tissue evidence="1">Leaf</tissue>
    </source>
</reference>
<name>A0A5N6R9R0_9ROSI</name>
<dbReference type="Proteomes" id="UP000327013">
    <property type="component" value="Chromosome 6"/>
</dbReference>
<keyword evidence="2" id="KW-1185">Reference proteome</keyword>
<dbReference type="AlphaFoldDB" id="A0A5N6R9R0"/>
<evidence type="ECO:0000313" key="2">
    <source>
        <dbReference type="Proteomes" id="UP000327013"/>
    </source>
</evidence>
<sequence>MLTLEDKEGSNKTQLAKEDLKLEKELGAEGVDWWWGFKWVFFFDLRRVGFKWGTTGSGCRPT</sequence>
<gene>
    <name evidence="1" type="ORF">FH972_014473</name>
</gene>
<accession>A0A5N6R9R0</accession>